<dbReference type="InterPro" id="IPR049326">
    <property type="entry name" value="Rhodopsin_dom_fungi"/>
</dbReference>
<feature type="transmembrane region" description="Helical" evidence="15">
    <location>
        <begin position="148"/>
        <end position="166"/>
    </location>
</feature>
<comment type="similarity">
    <text evidence="13">Belongs to the SAT4 family.</text>
</comment>
<gene>
    <name evidence="18" type="ORF">SETTUDRAFT_162727</name>
</gene>
<evidence type="ECO:0000256" key="4">
    <source>
        <dbReference type="ARBA" id="ARBA00010031"/>
    </source>
</evidence>
<dbReference type="Pfam" id="PF20684">
    <property type="entry name" value="Fung_rhodopsin"/>
    <property type="match status" value="1"/>
</dbReference>
<dbReference type="InterPro" id="IPR052337">
    <property type="entry name" value="SAT4-like"/>
</dbReference>
<evidence type="ECO:0000313" key="18">
    <source>
        <dbReference type="EMBL" id="EOA92300.1"/>
    </source>
</evidence>
<accession>R0J5W2</accession>
<evidence type="ECO:0000256" key="10">
    <source>
        <dbReference type="ARBA" id="ARBA00023136"/>
    </source>
</evidence>
<dbReference type="eggNOG" id="ENOG502SKG6">
    <property type="taxonomic scope" value="Eukaryota"/>
</dbReference>
<evidence type="ECO:0000256" key="12">
    <source>
        <dbReference type="ARBA" id="ARBA00023288"/>
    </source>
</evidence>
<keyword evidence="10 15" id="KW-0472">Membrane</keyword>
<keyword evidence="7 15" id="KW-0812">Transmembrane</keyword>
<comment type="similarity">
    <text evidence="4">Belongs to the RBT5 family.</text>
</comment>
<comment type="subcellular location">
    <subcellularLocation>
        <location evidence="2">Membrane</location>
        <topology evidence="2">Lipid-anchor</topology>
        <topology evidence="2">GPI-anchor</topology>
    </subcellularLocation>
    <subcellularLocation>
        <location evidence="1">Membrane</location>
        <topology evidence="1">Multi-pass membrane protein</topology>
    </subcellularLocation>
    <subcellularLocation>
        <location evidence="3">Secreted</location>
    </subcellularLocation>
</comment>
<dbReference type="PANTHER" id="PTHR33048">
    <property type="entry name" value="PTH11-LIKE INTEGRAL MEMBRANE PROTEIN (AFU_ORTHOLOGUE AFUA_5G11245)"/>
    <property type="match status" value="1"/>
</dbReference>
<dbReference type="Pfam" id="PF05730">
    <property type="entry name" value="CFEM"/>
    <property type="match status" value="1"/>
</dbReference>
<dbReference type="PANTHER" id="PTHR33048:SF47">
    <property type="entry name" value="INTEGRAL MEMBRANE PROTEIN-RELATED"/>
    <property type="match status" value="1"/>
</dbReference>
<keyword evidence="6" id="KW-0336">GPI-anchor</keyword>
<evidence type="ECO:0000256" key="9">
    <source>
        <dbReference type="ARBA" id="ARBA00022989"/>
    </source>
</evidence>
<feature type="transmembrane region" description="Helical" evidence="15">
    <location>
        <begin position="178"/>
        <end position="198"/>
    </location>
</feature>
<dbReference type="Proteomes" id="UP000016935">
    <property type="component" value="Unassembled WGS sequence"/>
</dbReference>
<evidence type="ECO:0000259" key="16">
    <source>
        <dbReference type="Pfam" id="PF05730"/>
    </source>
</evidence>
<name>R0J5W2_EXST2</name>
<dbReference type="GO" id="GO:0005576">
    <property type="term" value="C:extracellular region"/>
    <property type="evidence" value="ECO:0007669"/>
    <property type="project" value="UniProtKB-SubCell"/>
</dbReference>
<reference evidence="18 19" key="1">
    <citation type="journal article" date="2012" name="PLoS Pathog.">
        <title>Diverse lifestyles and strategies of plant pathogenesis encoded in the genomes of eighteen Dothideomycetes fungi.</title>
        <authorList>
            <person name="Ohm R.A."/>
            <person name="Feau N."/>
            <person name="Henrissat B."/>
            <person name="Schoch C.L."/>
            <person name="Horwitz B.A."/>
            <person name="Barry K.W."/>
            <person name="Condon B.J."/>
            <person name="Copeland A.C."/>
            <person name="Dhillon B."/>
            <person name="Glaser F."/>
            <person name="Hesse C.N."/>
            <person name="Kosti I."/>
            <person name="LaButti K."/>
            <person name="Lindquist E.A."/>
            <person name="Lucas S."/>
            <person name="Salamov A.A."/>
            <person name="Bradshaw R.E."/>
            <person name="Ciuffetti L."/>
            <person name="Hamelin R.C."/>
            <person name="Kema G.H.J."/>
            <person name="Lawrence C."/>
            <person name="Scott J.A."/>
            <person name="Spatafora J.W."/>
            <person name="Turgeon B.G."/>
            <person name="de Wit P.J.G.M."/>
            <person name="Zhong S."/>
            <person name="Goodwin S.B."/>
            <person name="Grigoriev I.V."/>
        </authorList>
    </citation>
    <scope>NUCLEOTIDE SEQUENCE [LARGE SCALE GENOMIC DNA]</scope>
    <source>
        <strain evidence="19">28A</strain>
    </source>
</reference>
<evidence type="ECO:0000256" key="15">
    <source>
        <dbReference type="SAM" id="Phobius"/>
    </source>
</evidence>
<dbReference type="RefSeq" id="XP_008021149.1">
    <property type="nucleotide sequence ID" value="XM_008022958.1"/>
</dbReference>
<evidence type="ECO:0000256" key="8">
    <source>
        <dbReference type="ARBA" id="ARBA00022729"/>
    </source>
</evidence>
<dbReference type="GO" id="GO:0098552">
    <property type="term" value="C:side of membrane"/>
    <property type="evidence" value="ECO:0007669"/>
    <property type="project" value="UniProtKB-KW"/>
</dbReference>
<evidence type="ECO:0000256" key="11">
    <source>
        <dbReference type="ARBA" id="ARBA00023157"/>
    </source>
</evidence>
<evidence type="ECO:0000313" key="19">
    <source>
        <dbReference type="Proteomes" id="UP000016935"/>
    </source>
</evidence>
<evidence type="ECO:0008006" key="20">
    <source>
        <dbReference type="Google" id="ProtNLM"/>
    </source>
</evidence>
<dbReference type="AlphaFoldDB" id="R0J5W2"/>
<organism evidence="18 19">
    <name type="scientific">Exserohilum turcicum (strain 28A)</name>
    <name type="common">Northern leaf blight fungus</name>
    <name type="synonym">Setosphaeria turcica</name>
    <dbReference type="NCBI Taxonomy" id="671987"/>
    <lineage>
        <taxon>Eukaryota</taxon>
        <taxon>Fungi</taxon>
        <taxon>Dikarya</taxon>
        <taxon>Ascomycota</taxon>
        <taxon>Pezizomycotina</taxon>
        <taxon>Dothideomycetes</taxon>
        <taxon>Pleosporomycetidae</taxon>
        <taxon>Pleosporales</taxon>
        <taxon>Pleosporineae</taxon>
        <taxon>Pleosporaceae</taxon>
        <taxon>Exserohilum</taxon>
    </lineage>
</organism>
<evidence type="ECO:0000256" key="1">
    <source>
        <dbReference type="ARBA" id="ARBA00004141"/>
    </source>
</evidence>
<evidence type="ECO:0000256" key="5">
    <source>
        <dbReference type="ARBA" id="ARBA00022525"/>
    </source>
</evidence>
<dbReference type="HOGENOM" id="CLU_028200_6_3_1"/>
<evidence type="ECO:0000259" key="17">
    <source>
        <dbReference type="Pfam" id="PF20684"/>
    </source>
</evidence>
<reference evidence="18 19" key="2">
    <citation type="journal article" date="2013" name="PLoS Genet.">
        <title>Comparative genome structure, secondary metabolite, and effector coding capacity across Cochliobolus pathogens.</title>
        <authorList>
            <person name="Condon B.J."/>
            <person name="Leng Y."/>
            <person name="Wu D."/>
            <person name="Bushley K.E."/>
            <person name="Ohm R.A."/>
            <person name="Otillar R."/>
            <person name="Martin J."/>
            <person name="Schackwitz W."/>
            <person name="Grimwood J."/>
            <person name="MohdZainudin N."/>
            <person name="Xue C."/>
            <person name="Wang R."/>
            <person name="Manning V.A."/>
            <person name="Dhillon B."/>
            <person name="Tu Z.J."/>
            <person name="Steffenson B.J."/>
            <person name="Salamov A."/>
            <person name="Sun H."/>
            <person name="Lowry S."/>
            <person name="LaButti K."/>
            <person name="Han J."/>
            <person name="Copeland A."/>
            <person name="Lindquist E."/>
            <person name="Barry K."/>
            <person name="Schmutz J."/>
            <person name="Baker S.E."/>
            <person name="Ciuffetti L.M."/>
            <person name="Grigoriev I.V."/>
            <person name="Zhong S."/>
            <person name="Turgeon B.G."/>
        </authorList>
    </citation>
    <scope>NUCLEOTIDE SEQUENCE [LARGE SCALE GENOMIC DNA]</scope>
    <source>
        <strain evidence="19">28A</strain>
    </source>
</reference>
<feature type="transmembrane region" description="Helical" evidence="15">
    <location>
        <begin position="224"/>
        <end position="248"/>
    </location>
</feature>
<dbReference type="EMBL" id="KB908481">
    <property type="protein sequence ID" value="EOA92300.1"/>
    <property type="molecule type" value="Genomic_DNA"/>
</dbReference>
<keyword evidence="5" id="KW-0964">Secreted</keyword>
<keyword evidence="9 15" id="KW-1133">Transmembrane helix</keyword>
<evidence type="ECO:0000256" key="13">
    <source>
        <dbReference type="ARBA" id="ARBA00038359"/>
    </source>
</evidence>
<protein>
    <recommendedName>
        <fullName evidence="20">Extracellular membrane protein CFEM domain-containing protein</fullName>
    </recommendedName>
</protein>
<feature type="domain" description="Rhodopsin" evidence="17">
    <location>
        <begin position="91"/>
        <end position="322"/>
    </location>
</feature>
<dbReference type="OrthoDB" id="2496787at2759"/>
<evidence type="ECO:0000256" key="2">
    <source>
        <dbReference type="ARBA" id="ARBA00004589"/>
    </source>
</evidence>
<evidence type="ECO:0000256" key="3">
    <source>
        <dbReference type="ARBA" id="ARBA00004613"/>
    </source>
</evidence>
<evidence type="ECO:0000256" key="14">
    <source>
        <dbReference type="SAM" id="MobiDB-lite"/>
    </source>
</evidence>
<dbReference type="GeneID" id="19398505"/>
<keyword evidence="12" id="KW-0449">Lipoprotein</keyword>
<dbReference type="STRING" id="671987.R0J5W2"/>
<proteinExistence type="inferred from homology"/>
<keyword evidence="19" id="KW-1185">Reference proteome</keyword>
<keyword evidence="6" id="KW-0325">Glycoprotein</keyword>
<keyword evidence="11" id="KW-1015">Disulfide bond</keyword>
<dbReference type="InterPro" id="IPR008427">
    <property type="entry name" value="Extracellular_membr_CFEM_dom"/>
</dbReference>
<feature type="region of interest" description="Disordered" evidence="14">
    <location>
        <begin position="441"/>
        <end position="461"/>
    </location>
</feature>
<feature type="domain" description="CFEM" evidence="16">
    <location>
        <begin position="2"/>
        <end position="54"/>
    </location>
</feature>
<evidence type="ECO:0000256" key="7">
    <source>
        <dbReference type="ARBA" id="ARBA00022692"/>
    </source>
</evidence>
<evidence type="ECO:0000256" key="6">
    <source>
        <dbReference type="ARBA" id="ARBA00022622"/>
    </source>
</evidence>
<keyword evidence="8" id="KW-0732">Signal</keyword>
<sequence length="461" mass="51250">MDCLALTLDAVSTCSSDNTTCICTDGDFARGMHACADQTCTIKQALTALNITATMFQRPVRDRSLEPMVIASVSGSVAALSVLLRTLDALLTGRFAWDDACALGAGLTLVPMNAMLLRTASVGLGRDTWTLPFDDVTYIQKLEWLGKFFYWPTTALSRLAFLLMYFRMFPKDKIQTYTYTLMALTTIYWIIFQFSIAFHCKPISMVWKGWDGEQEGECWDINRLILSGAGVTVFLHAIIMLLPVPALYRLSMFWRKKWEVLFMFTVGIFILAVSCLRISSIINYAKSLNPTWDNAPADYWSVLEANSSVFCVCMPALHHLVVHRLPCFNTNGPHDTPSEDAPVQDKPMCILNVEYNDAQSITSTLHRGENGETIEYPWERTTAPSEQSPRPSHDTVTFPEEADMVSHERAAELECIELCEGPAGEQVLLRRGINDTEAAAAAATVPSMGPAPAMPGYEDDD</sequence>
<feature type="transmembrane region" description="Helical" evidence="15">
    <location>
        <begin position="260"/>
        <end position="279"/>
    </location>
</feature>